<name>A0AAD4PZP6_9EURO</name>
<dbReference type="Gene3D" id="3.40.50.720">
    <property type="entry name" value="NAD(P)-binding Rossmann-like Domain"/>
    <property type="match status" value="1"/>
</dbReference>
<keyword evidence="1" id="KW-0521">NADP</keyword>
<evidence type="ECO:0000256" key="2">
    <source>
        <dbReference type="ARBA" id="ARBA00023002"/>
    </source>
</evidence>
<dbReference type="InterPro" id="IPR008030">
    <property type="entry name" value="NmrA-like"/>
</dbReference>
<evidence type="ECO:0000256" key="1">
    <source>
        <dbReference type="ARBA" id="ARBA00022857"/>
    </source>
</evidence>
<evidence type="ECO:0000259" key="3">
    <source>
        <dbReference type="Pfam" id="PF05368"/>
    </source>
</evidence>
<feature type="domain" description="NmrA-like" evidence="3">
    <location>
        <begin position="7"/>
        <end position="260"/>
    </location>
</feature>
<organism evidence="4 5">
    <name type="scientific">Talaromyces proteolyticus</name>
    <dbReference type="NCBI Taxonomy" id="1131652"/>
    <lineage>
        <taxon>Eukaryota</taxon>
        <taxon>Fungi</taxon>
        <taxon>Dikarya</taxon>
        <taxon>Ascomycota</taxon>
        <taxon>Pezizomycotina</taxon>
        <taxon>Eurotiomycetes</taxon>
        <taxon>Eurotiomycetidae</taxon>
        <taxon>Eurotiales</taxon>
        <taxon>Trichocomaceae</taxon>
        <taxon>Talaromyces</taxon>
        <taxon>Talaromyces sect. Bacilispori</taxon>
    </lineage>
</organism>
<dbReference type="GO" id="GO:0016491">
    <property type="term" value="F:oxidoreductase activity"/>
    <property type="evidence" value="ECO:0007669"/>
    <property type="project" value="UniProtKB-KW"/>
</dbReference>
<evidence type="ECO:0000313" key="4">
    <source>
        <dbReference type="EMBL" id="KAH8699251.1"/>
    </source>
</evidence>
<evidence type="ECO:0000313" key="5">
    <source>
        <dbReference type="Proteomes" id="UP001201262"/>
    </source>
</evidence>
<dbReference type="RefSeq" id="XP_046073715.1">
    <property type="nucleotide sequence ID" value="XM_046221785.1"/>
</dbReference>
<protein>
    <recommendedName>
        <fullName evidence="3">NmrA-like domain-containing protein</fullName>
    </recommendedName>
</protein>
<dbReference type="PANTHER" id="PTHR47706:SF5">
    <property type="entry name" value="ISOFLAVONE REDUCTASE"/>
    <property type="match status" value="1"/>
</dbReference>
<dbReference type="GeneID" id="70252072"/>
<dbReference type="PANTHER" id="PTHR47706">
    <property type="entry name" value="NMRA-LIKE FAMILY PROTEIN"/>
    <property type="match status" value="1"/>
</dbReference>
<dbReference type="Proteomes" id="UP001201262">
    <property type="component" value="Unassembled WGS sequence"/>
</dbReference>
<reference evidence="4" key="1">
    <citation type="submission" date="2021-12" db="EMBL/GenBank/DDBJ databases">
        <title>Convergent genome expansion in fungi linked to evolution of root-endophyte symbiosis.</title>
        <authorList>
            <consortium name="DOE Joint Genome Institute"/>
            <person name="Ke Y.-H."/>
            <person name="Bonito G."/>
            <person name="Liao H.-L."/>
            <person name="Looney B."/>
            <person name="Rojas-Flechas A."/>
            <person name="Nash J."/>
            <person name="Hameed K."/>
            <person name="Schadt C."/>
            <person name="Martin F."/>
            <person name="Crous P.W."/>
            <person name="Miettinen O."/>
            <person name="Magnuson J.K."/>
            <person name="Labbe J."/>
            <person name="Jacobson D."/>
            <person name="Doktycz M.J."/>
            <person name="Veneault-Fourrey C."/>
            <person name="Kuo A."/>
            <person name="Mondo S."/>
            <person name="Calhoun S."/>
            <person name="Riley R."/>
            <person name="Ohm R."/>
            <person name="LaButti K."/>
            <person name="Andreopoulos B."/>
            <person name="Pangilinan J."/>
            <person name="Nolan M."/>
            <person name="Tritt A."/>
            <person name="Clum A."/>
            <person name="Lipzen A."/>
            <person name="Daum C."/>
            <person name="Barry K."/>
            <person name="Grigoriev I.V."/>
            <person name="Vilgalys R."/>
        </authorList>
    </citation>
    <scope>NUCLEOTIDE SEQUENCE</scope>
    <source>
        <strain evidence="4">PMI_201</strain>
    </source>
</reference>
<gene>
    <name evidence="4" type="ORF">BGW36DRAFT_449438</name>
</gene>
<keyword evidence="2" id="KW-0560">Oxidoreductase</keyword>
<dbReference type="AlphaFoldDB" id="A0AAD4PZP6"/>
<dbReference type="Pfam" id="PF05368">
    <property type="entry name" value="NmrA"/>
    <property type="match status" value="1"/>
</dbReference>
<keyword evidence="5" id="KW-1185">Reference proteome</keyword>
<comment type="caution">
    <text evidence="4">The sequence shown here is derived from an EMBL/GenBank/DDBJ whole genome shotgun (WGS) entry which is preliminary data.</text>
</comment>
<dbReference type="Gene3D" id="3.90.25.10">
    <property type="entry name" value="UDP-galactose 4-epimerase, domain 1"/>
    <property type="match status" value="1"/>
</dbReference>
<dbReference type="EMBL" id="JAJTJA010000005">
    <property type="protein sequence ID" value="KAH8699251.1"/>
    <property type="molecule type" value="Genomic_DNA"/>
</dbReference>
<accession>A0AAD4PZP6</accession>
<sequence length="305" mass="34376">MIKIALAGTSGLAQYIAHYISTQTCHQFFFLSRNPNPGLTAKGWQVLPVDYGNLNDVRYKLVGVDTVISTVSGQAQHSLIDAAAQVHVRRFVPSEFEGPLYQRPSTSDPLDRGQKHALSLLVEKQELYGMQFAVFSCGIFYERFYPEGMASLQLGAGTHISGEGDYIVNLRQRTAIIPFSHSNEVYVRMTSAEDVARYVVAALDLPDWPREFFLPAERMKVGDIVTMAELACGVDFQRQYVDENALRNAISYAVATDNISQQYRLHHLMATLHDRYDYSWVSPHQLVNSPSKQFAEWLLAAWCTE</sequence>
<dbReference type="InterPro" id="IPR051609">
    <property type="entry name" value="NmrA/Isoflavone_reductase-like"/>
</dbReference>
<dbReference type="SUPFAM" id="SSF51735">
    <property type="entry name" value="NAD(P)-binding Rossmann-fold domains"/>
    <property type="match status" value="1"/>
</dbReference>
<dbReference type="InterPro" id="IPR036291">
    <property type="entry name" value="NAD(P)-bd_dom_sf"/>
</dbReference>
<proteinExistence type="predicted"/>